<comment type="caution">
    <text evidence="1">The sequence shown here is derived from an EMBL/GenBank/DDBJ whole genome shotgun (WGS) entry which is preliminary data.</text>
</comment>
<organism evidence="1 2">
    <name type="scientific">Effrenium voratum</name>
    <dbReference type="NCBI Taxonomy" id="2562239"/>
    <lineage>
        <taxon>Eukaryota</taxon>
        <taxon>Sar</taxon>
        <taxon>Alveolata</taxon>
        <taxon>Dinophyceae</taxon>
        <taxon>Suessiales</taxon>
        <taxon>Symbiodiniaceae</taxon>
        <taxon>Effrenium</taxon>
    </lineage>
</organism>
<evidence type="ECO:0000313" key="1">
    <source>
        <dbReference type="EMBL" id="CAJ1373663.1"/>
    </source>
</evidence>
<accession>A0AA36MN32</accession>
<gene>
    <name evidence="1" type="ORF">EVOR1521_LOCUS3420</name>
</gene>
<proteinExistence type="predicted"/>
<protein>
    <recommendedName>
        <fullName evidence="3">C3H1-type domain-containing protein</fullName>
    </recommendedName>
</protein>
<evidence type="ECO:0008006" key="3">
    <source>
        <dbReference type="Google" id="ProtNLM"/>
    </source>
</evidence>
<keyword evidence="2" id="KW-1185">Reference proteome</keyword>
<dbReference type="Proteomes" id="UP001178507">
    <property type="component" value="Unassembled WGS sequence"/>
</dbReference>
<evidence type="ECO:0000313" key="2">
    <source>
        <dbReference type="Proteomes" id="UP001178507"/>
    </source>
</evidence>
<dbReference type="AlphaFoldDB" id="A0AA36MN32"/>
<name>A0AA36MN32_9DINO</name>
<dbReference type="EMBL" id="CAUJNA010000207">
    <property type="protein sequence ID" value="CAJ1373663.1"/>
    <property type="molecule type" value="Genomic_DNA"/>
</dbReference>
<sequence length="225" mass="25135">MEKKLQKQVTGASDTETWSLKSMARLKSLSTMSTTSSFARSFSRLSTSPLEFVDLEDEEELEFKLVVKATFLEYIPVEGSLPHCKSDSSLVVSQSRPPYVHPTDGTDLRAAESETELPEGVPSVGSMLHELQRCRPCAWFWKPKGCANGSSCRHCHLCPAGELTRQRKVHRCMARQRRQDQGTAQSPETPQVSFVPVLFHVMPRMGPNVQFCDGQPVNPTLLGRI</sequence>
<reference evidence="1" key="1">
    <citation type="submission" date="2023-08" db="EMBL/GenBank/DDBJ databases">
        <authorList>
            <person name="Chen Y."/>
            <person name="Shah S."/>
            <person name="Dougan E. K."/>
            <person name="Thang M."/>
            <person name="Chan C."/>
        </authorList>
    </citation>
    <scope>NUCLEOTIDE SEQUENCE</scope>
</reference>